<dbReference type="InterPro" id="IPR013320">
    <property type="entry name" value="ConA-like_dom_sf"/>
</dbReference>
<gene>
    <name evidence="5" type="ORF">LARSCL_LOCUS425</name>
</gene>
<dbReference type="InterPro" id="IPR035778">
    <property type="entry name" value="SPRY_hnRNP_U"/>
</dbReference>
<dbReference type="PANTHER" id="PTHR12381">
    <property type="entry name" value="HETEROGENEOUS NUCLEAR RIBONUCLEOPROTEIN U FAMILY MEMBER"/>
    <property type="match status" value="1"/>
</dbReference>
<protein>
    <recommendedName>
        <fullName evidence="4">B30.2/SPRY domain-containing protein</fullName>
    </recommendedName>
</protein>
<dbReference type="EMBL" id="CAXIEN010000002">
    <property type="protein sequence ID" value="CAL1261482.1"/>
    <property type="molecule type" value="Genomic_DNA"/>
</dbReference>
<comment type="caution">
    <text evidence="5">The sequence shown here is derived from an EMBL/GenBank/DDBJ whole genome shotgun (WGS) entry which is preliminary data.</text>
</comment>
<keyword evidence="6" id="KW-1185">Reference proteome</keyword>
<dbReference type="InterPro" id="IPR043136">
    <property type="entry name" value="B30.2/SPRY_sf"/>
</dbReference>
<dbReference type="SUPFAM" id="SSF52540">
    <property type="entry name" value="P-loop containing nucleoside triphosphate hydrolases"/>
    <property type="match status" value="1"/>
</dbReference>
<feature type="compositionally biased region" description="Low complexity" evidence="3">
    <location>
        <begin position="678"/>
        <end position="708"/>
    </location>
</feature>
<dbReference type="InterPro" id="IPR027417">
    <property type="entry name" value="P-loop_NTPase"/>
</dbReference>
<evidence type="ECO:0000256" key="2">
    <source>
        <dbReference type="ARBA" id="ARBA00023242"/>
    </source>
</evidence>
<dbReference type="Gene3D" id="2.60.120.920">
    <property type="match status" value="1"/>
</dbReference>
<feature type="domain" description="B30.2/SPRY" evidence="4">
    <location>
        <begin position="1"/>
        <end position="189"/>
    </location>
</feature>
<dbReference type="GO" id="GO:0005634">
    <property type="term" value="C:nucleus"/>
    <property type="evidence" value="ECO:0007669"/>
    <property type="project" value="UniProtKB-SubCell"/>
</dbReference>
<evidence type="ECO:0000259" key="4">
    <source>
        <dbReference type="PROSITE" id="PS50188"/>
    </source>
</evidence>
<evidence type="ECO:0000313" key="5">
    <source>
        <dbReference type="EMBL" id="CAL1261482.1"/>
    </source>
</evidence>
<feature type="region of interest" description="Disordered" evidence="3">
    <location>
        <begin position="402"/>
        <end position="552"/>
    </location>
</feature>
<dbReference type="SMART" id="SM00449">
    <property type="entry name" value="SPRY"/>
    <property type="match status" value="1"/>
</dbReference>
<dbReference type="Pfam" id="PF13671">
    <property type="entry name" value="AAA_33"/>
    <property type="match status" value="1"/>
</dbReference>
<dbReference type="Gene3D" id="3.40.50.300">
    <property type="entry name" value="P-loop containing nucleotide triphosphate hydrolases"/>
    <property type="match status" value="1"/>
</dbReference>
<evidence type="ECO:0000256" key="3">
    <source>
        <dbReference type="SAM" id="MobiDB-lite"/>
    </source>
</evidence>
<dbReference type="InterPro" id="IPR001870">
    <property type="entry name" value="B30.2/SPRY"/>
</dbReference>
<feature type="compositionally biased region" description="Low complexity" evidence="3">
    <location>
        <begin position="510"/>
        <end position="519"/>
    </location>
</feature>
<comment type="subcellular location">
    <subcellularLocation>
        <location evidence="1">Nucleus</location>
    </subcellularLocation>
</comment>
<feature type="compositionally biased region" description="Gly residues" evidence="3">
    <location>
        <begin position="520"/>
        <end position="530"/>
    </location>
</feature>
<dbReference type="GO" id="GO:0003723">
    <property type="term" value="F:RNA binding"/>
    <property type="evidence" value="ECO:0007669"/>
    <property type="project" value="TreeGrafter"/>
</dbReference>
<dbReference type="FunFam" id="3.40.50.300:FF:000355">
    <property type="entry name" value="Heterogeneous nuclear ribonucleoprotein U-like 1, isoform CRA_a"/>
    <property type="match status" value="1"/>
</dbReference>
<dbReference type="Proteomes" id="UP001497382">
    <property type="component" value="Unassembled WGS sequence"/>
</dbReference>
<dbReference type="SUPFAM" id="SSF49899">
    <property type="entry name" value="Concanavalin A-like lectins/glucanases"/>
    <property type="match status" value="1"/>
</dbReference>
<feature type="region of interest" description="Disordered" evidence="3">
    <location>
        <begin position="584"/>
        <end position="984"/>
    </location>
</feature>
<feature type="compositionally biased region" description="Basic and acidic residues" evidence="3">
    <location>
        <begin position="615"/>
        <end position="630"/>
    </location>
</feature>
<dbReference type="AlphaFoldDB" id="A0AAV1YRC0"/>
<organism evidence="5 6">
    <name type="scientific">Larinioides sclopetarius</name>
    <dbReference type="NCBI Taxonomy" id="280406"/>
    <lineage>
        <taxon>Eukaryota</taxon>
        <taxon>Metazoa</taxon>
        <taxon>Ecdysozoa</taxon>
        <taxon>Arthropoda</taxon>
        <taxon>Chelicerata</taxon>
        <taxon>Arachnida</taxon>
        <taxon>Araneae</taxon>
        <taxon>Araneomorphae</taxon>
        <taxon>Entelegynae</taxon>
        <taxon>Araneoidea</taxon>
        <taxon>Araneidae</taxon>
        <taxon>Larinioides</taxon>
    </lineage>
</organism>
<feature type="compositionally biased region" description="Gly residues" evidence="3">
    <location>
        <begin position="751"/>
        <end position="765"/>
    </location>
</feature>
<feature type="compositionally biased region" description="Polar residues" evidence="3">
    <location>
        <begin position="844"/>
        <end position="863"/>
    </location>
</feature>
<dbReference type="InterPro" id="IPR003877">
    <property type="entry name" value="SPRY_dom"/>
</dbReference>
<dbReference type="PANTHER" id="PTHR12381:SF56">
    <property type="entry name" value="B30.2_SPRY DOMAIN-CONTAINING PROTEIN-RELATED"/>
    <property type="match status" value="1"/>
</dbReference>
<keyword evidence="2" id="KW-0539">Nucleus</keyword>
<name>A0AAV1YRC0_9ARAC</name>
<evidence type="ECO:0000256" key="1">
    <source>
        <dbReference type="ARBA" id="ARBA00004123"/>
    </source>
</evidence>
<dbReference type="PROSITE" id="PS50188">
    <property type="entry name" value="B302_SPRY"/>
    <property type="match status" value="1"/>
</dbReference>
<feature type="compositionally biased region" description="Low complexity" evidence="3">
    <location>
        <begin position="653"/>
        <end position="665"/>
    </location>
</feature>
<feature type="compositionally biased region" description="Low complexity" evidence="3">
    <location>
        <begin position="766"/>
        <end position="793"/>
    </location>
</feature>
<sequence>MKIETEEIDETIVTLDTYNSDLNLVIDGSLYSAHPLTNEGFAFMWAGARATHGASKGKFCFEVKILDHIDASHLPADEPNPHVVRVGFSVESSSLQLGEDPLSYGYGGTGKISTNCQFKDFGQSFMCGDIILAVCNMDADQIQLGFAKNGKFLGWAYKINKSELKGQALFPHVLTKNTAFEVNFGQKEKPYFPLPDAVKEYVFIGCLPLEQRESGTRPPKRREDCEMIMMCGLPGAGKSVWAADYSLKHPEKKYNVLGTNNIIDKMKVMGLPRKRNYAGRWDVLIQMATKCLNKMFEIGSKLRRNYILDQTNVYPTAQRRKMRNFEGFKRIAVVVVPTEAEYRRRCDKRDREEGKEVPDQAVLEMKANFKLPEVSDIFDDVIYTDLSREEAEKLVAQYNEEGRAAVGPPRKQFKPNDQQSGYGNNRGFDSGRGNMGMRGGYSPRGGFDSGRGGFDSGRGGYDTGRGGFRGGRGGFGSNRGGFDGNRGGFDGSRGGFEGNRGGYDRGRGGFNNNRGSYDSGRGGYEGGRGGYDVSRGGYEGGRGGYEGSRGGYEGGRGGFEGGRGGYDGGRGGFNGGYESNRASFEGGRGGYGGNRGGYDGGRGGYNSNRGGRGGYDGKRGLDEGPQRFDRSQGAGNSPGYGGNTQSNYGGYGESSPSYGNNSRGFGSRGSGRGRGDFGRSSSNQDNYGSRDYGYGSDNSGSYSGSSYGQEPALGAYDKGGSASGRGFRGASRDMPRGGAPRGGNANSRGSSRGGYGSGSNSGGSYGSSDYNRDSSNSYSSGYGSYQDSSSGYRAGTDSYSRRDTSTYGAGSQGAFKKEPGTETAPVRGTRAGGKATRWSAEITPASSFPDRTTQDTSSYSNYEAQIKTEPPASSVGVSRYDSYPDNTTSSYSTYIPPNQSNQGFQGSSQSYGYQSGATTNTPSQQWSGTQSSTGSTQVSQPTPDQQQWSQYYQQQSQPSQYYNQYYGQPATGTAPAYGNVYGAK</sequence>
<feature type="compositionally biased region" description="Gly residues" evidence="3">
    <location>
        <begin position="586"/>
        <end position="614"/>
    </location>
</feature>
<feature type="compositionally biased region" description="Low complexity" evidence="3">
    <location>
        <begin position="898"/>
        <end position="968"/>
    </location>
</feature>
<dbReference type="GO" id="GO:0000380">
    <property type="term" value="P:alternative mRNA splicing, via spliceosome"/>
    <property type="evidence" value="ECO:0007669"/>
    <property type="project" value="TreeGrafter"/>
</dbReference>
<feature type="compositionally biased region" description="Gly residues" evidence="3">
    <location>
        <begin position="537"/>
        <end position="552"/>
    </location>
</feature>
<feature type="compositionally biased region" description="Polar residues" evidence="3">
    <location>
        <begin position="884"/>
        <end position="897"/>
    </location>
</feature>
<proteinExistence type="predicted"/>
<dbReference type="CDD" id="cd12884">
    <property type="entry name" value="SPRY_hnRNP"/>
    <property type="match status" value="1"/>
</dbReference>
<accession>A0AAV1YRC0</accession>
<reference evidence="5 6" key="1">
    <citation type="submission" date="2024-04" db="EMBL/GenBank/DDBJ databases">
        <authorList>
            <person name="Rising A."/>
            <person name="Reimegard J."/>
            <person name="Sonavane S."/>
            <person name="Akerstrom W."/>
            <person name="Nylinder S."/>
            <person name="Hedman E."/>
            <person name="Kallberg Y."/>
        </authorList>
    </citation>
    <scope>NUCLEOTIDE SEQUENCE [LARGE SCALE GENOMIC DNA]</scope>
</reference>
<evidence type="ECO:0000313" key="6">
    <source>
        <dbReference type="Proteomes" id="UP001497382"/>
    </source>
</evidence>
<feature type="compositionally biased region" description="Gly residues" evidence="3">
    <location>
        <begin position="433"/>
        <end position="501"/>
    </location>
</feature>